<dbReference type="InterPro" id="IPR011335">
    <property type="entry name" value="Restrct_endonuc-II-like"/>
</dbReference>
<organism evidence="3 4">
    <name type="scientific">Magnetospirillum aberrantis SpK</name>
    <dbReference type="NCBI Taxonomy" id="908842"/>
    <lineage>
        <taxon>Bacteria</taxon>
        <taxon>Pseudomonadati</taxon>
        <taxon>Pseudomonadota</taxon>
        <taxon>Alphaproteobacteria</taxon>
        <taxon>Rhodospirillales</taxon>
        <taxon>Rhodospirillaceae</taxon>
        <taxon>Magnetospirillum</taxon>
    </lineage>
</organism>
<dbReference type="GO" id="GO:0003676">
    <property type="term" value="F:nucleic acid binding"/>
    <property type="evidence" value="ECO:0007669"/>
    <property type="project" value="InterPro"/>
</dbReference>
<gene>
    <name evidence="3" type="ORF">G4223_16265</name>
</gene>
<dbReference type="InterPro" id="IPR011856">
    <property type="entry name" value="tRNA_endonuc-like_dom_sf"/>
</dbReference>
<evidence type="ECO:0000256" key="2">
    <source>
        <dbReference type="HAMAP-Rule" id="MF_00048"/>
    </source>
</evidence>
<dbReference type="NCBIfam" id="NF009151">
    <property type="entry name" value="PRK12497.1-5"/>
    <property type="match status" value="1"/>
</dbReference>
<dbReference type="RefSeq" id="WP_163681922.1">
    <property type="nucleotide sequence ID" value="NZ_JAAIYP010000042.1"/>
</dbReference>
<comment type="similarity">
    <text evidence="1 2">Belongs to the UPF0102 family.</text>
</comment>
<dbReference type="Gene3D" id="3.40.1350.10">
    <property type="match status" value="1"/>
</dbReference>
<protein>
    <recommendedName>
        <fullName evidence="2">UPF0102 protein G4223_16265</fullName>
    </recommendedName>
</protein>
<evidence type="ECO:0000313" key="4">
    <source>
        <dbReference type="Proteomes" id="UP000480684"/>
    </source>
</evidence>
<dbReference type="EMBL" id="JAAIYP010000042">
    <property type="protein sequence ID" value="NFV81665.1"/>
    <property type="molecule type" value="Genomic_DNA"/>
</dbReference>
<sequence>MNRRAKRGRRAETLAAWLLRLKGYRVLARGFAIGRGRGAGEVDLIVRRGAVLALVEVKARASLENAAAAITPSQQERYRRAAQAFLAGRSDLAGCAVRFDVVLVAPGRFPRHISDAWRMEA</sequence>
<comment type="caution">
    <text evidence="3">The sequence shown here is derived from an EMBL/GenBank/DDBJ whole genome shotgun (WGS) entry which is preliminary data.</text>
</comment>
<dbReference type="Pfam" id="PF02021">
    <property type="entry name" value="UPF0102"/>
    <property type="match status" value="1"/>
</dbReference>
<dbReference type="PANTHER" id="PTHR34039:SF1">
    <property type="entry name" value="UPF0102 PROTEIN YRAN"/>
    <property type="match status" value="1"/>
</dbReference>
<evidence type="ECO:0000313" key="3">
    <source>
        <dbReference type="EMBL" id="NFV81665.1"/>
    </source>
</evidence>
<dbReference type="AlphaFoldDB" id="A0A7C9QVM7"/>
<dbReference type="Proteomes" id="UP000480684">
    <property type="component" value="Unassembled WGS sequence"/>
</dbReference>
<accession>A0A7C9QVM7</accession>
<evidence type="ECO:0000256" key="1">
    <source>
        <dbReference type="ARBA" id="ARBA00006738"/>
    </source>
</evidence>
<dbReference type="PANTHER" id="PTHR34039">
    <property type="entry name" value="UPF0102 PROTEIN YRAN"/>
    <property type="match status" value="1"/>
</dbReference>
<keyword evidence="4" id="KW-1185">Reference proteome</keyword>
<dbReference type="SUPFAM" id="SSF52980">
    <property type="entry name" value="Restriction endonuclease-like"/>
    <property type="match status" value="1"/>
</dbReference>
<dbReference type="InterPro" id="IPR003509">
    <property type="entry name" value="UPF0102_YraN-like"/>
</dbReference>
<reference evidence="3 4" key="1">
    <citation type="submission" date="2020-02" db="EMBL/GenBank/DDBJ databases">
        <authorList>
            <person name="Dziuba M."/>
            <person name="Kuznetsov B."/>
            <person name="Mardanov A."/>
            <person name="Ravin N."/>
            <person name="Grouzdev D."/>
        </authorList>
    </citation>
    <scope>NUCLEOTIDE SEQUENCE [LARGE SCALE GENOMIC DNA]</scope>
    <source>
        <strain evidence="3 4">SpK</strain>
    </source>
</reference>
<name>A0A7C9QVM7_9PROT</name>
<dbReference type="HAMAP" id="MF_00048">
    <property type="entry name" value="UPF0102"/>
    <property type="match status" value="1"/>
</dbReference>
<proteinExistence type="inferred from homology"/>